<dbReference type="CDD" id="cd00093">
    <property type="entry name" value="HTH_XRE"/>
    <property type="match status" value="1"/>
</dbReference>
<dbReference type="InterPro" id="IPR050807">
    <property type="entry name" value="TransReg_Diox_bact_type"/>
</dbReference>
<gene>
    <name evidence="3" type="ORF">T9R20_07530</name>
</gene>
<dbReference type="RefSeq" id="WP_322411904.1">
    <property type="nucleotide sequence ID" value="NZ_CP139779.1"/>
</dbReference>
<dbReference type="SMART" id="SM00530">
    <property type="entry name" value="HTH_XRE"/>
    <property type="match status" value="1"/>
</dbReference>
<dbReference type="InterPro" id="IPR001387">
    <property type="entry name" value="Cro/C1-type_HTH"/>
</dbReference>
<keyword evidence="4" id="KW-1185">Reference proteome</keyword>
<dbReference type="PANTHER" id="PTHR46797">
    <property type="entry name" value="HTH-TYPE TRANSCRIPTIONAL REGULATOR"/>
    <property type="match status" value="1"/>
</dbReference>
<sequence>MESLGPRIATSVRREREGAGLSVSELARRAGISKATVSQLEGGAGNPSVETLWAIATALGIPFSVFVDDPAPVTRLVRASQMPAVPSALAPYAAALLSACPPGARRDLYVIRAEPGGARRSAPHPRGTVEYVVLVSGRAVVGPEDDPVTLEPGDFLTYAGDAPHVFEALVPATSAVLVSEAR</sequence>
<dbReference type="Gene3D" id="1.10.260.40">
    <property type="entry name" value="lambda repressor-like DNA-binding domains"/>
    <property type="match status" value="1"/>
</dbReference>
<proteinExistence type="predicted"/>
<reference evidence="3 4" key="1">
    <citation type="submission" date="2023-06" db="EMBL/GenBank/DDBJ databases">
        <title>Rock-solubilizing bacteria, Microbacterium invictum, promotes re-establishment of vegetation in rocky wasteland by accelerating rock bio-weathering and reshaping soil bacterial community.</title>
        <authorList>
            <person name="Liu C."/>
        </authorList>
    </citation>
    <scope>NUCLEOTIDE SEQUENCE [LARGE SCALE GENOMIC DNA]</scope>
    <source>
        <strain evidence="3 4">X-18</strain>
    </source>
</reference>
<dbReference type="InterPro" id="IPR014710">
    <property type="entry name" value="RmlC-like_jellyroll"/>
</dbReference>
<dbReference type="PROSITE" id="PS50943">
    <property type="entry name" value="HTH_CROC1"/>
    <property type="match status" value="1"/>
</dbReference>
<dbReference type="CDD" id="cd02209">
    <property type="entry name" value="cupin_XRE_C"/>
    <property type="match status" value="1"/>
</dbReference>
<keyword evidence="1" id="KW-0238">DNA-binding</keyword>
<dbReference type="Pfam" id="PF01381">
    <property type="entry name" value="HTH_3"/>
    <property type="match status" value="1"/>
</dbReference>
<dbReference type="EMBL" id="CP139779">
    <property type="protein sequence ID" value="WQB71791.1"/>
    <property type="molecule type" value="Genomic_DNA"/>
</dbReference>
<dbReference type="SUPFAM" id="SSF47413">
    <property type="entry name" value="lambda repressor-like DNA-binding domains"/>
    <property type="match status" value="1"/>
</dbReference>
<feature type="domain" description="HTH cro/C1-type" evidence="2">
    <location>
        <begin position="12"/>
        <end position="66"/>
    </location>
</feature>
<dbReference type="Gene3D" id="2.60.120.10">
    <property type="entry name" value="Jelly Rolls"/>
    <property type="match status" value="1"/>
</dbReference>
<dbReference type="SUPFAM" id="SSF51182">
    <property type="entry name" value="RmlC-like cupins"/>
    <property type="match status" value="1"/>
</dbReference>
<dbReference type="PANTHER" id="PTHR46797:SF1">
    <property type="entry name" value="METHYLPHOSPHONATE SYNTHASE"/>
    <property type="match status" value="1"/>
</dbReference>
<dbReference type="Proteomes" id="UP001324533">
    <property type="component" value="Chromosome"/>
</dbReference>
<dbReference type="InterPro" id="IPR010982">
    <property type="entry name" value="Lambda_DNA-bd_dom_sf"/>
</dbReference>
<organism evidence="3 4">
    <name type="scientific">Microbacterium invictum</name>
    <dbReference type="NCBI Taxonomy" id="515415"/>
    <lineage>
        <taxon>Bacteria</taxon>
        <taxon>Bacillati</taxon>
        <taxon>Actinomycetota</taxon>
        <taxon>Actinomycetes</taxon>
        <taxon>Micrococcales</taxon>
        <taxon>Microbacteriaceae</taxon>
        <taxon>Microbacterium</taxon>
    </lineage>
</organism>
<evidence type="ECO:0000313" key="4">
    <source>
        <dbReference type="Proteomes" id="UP001324533"/>
    </source>
</evidence>
<protein>
    <submittedName>
        <fullName evidence="3">XRE family transcriptional regulator</fullName>
    </submittedName>
</protein>
<evidence type="ECO:0000313" key="3">
    <source>
        <dbReference type="EMBL" id="WQB71791.1"/>
    </source>
</evidence>
<name>A0ABZ0VGP2_9MICO</name>
<dbReference type="InterPro" id="IPR011051">
    <property type="entry name" value="RmlC_Cupin_sf"/>
</dbReference>
<accession>A0ABZ0VGP2</accession>
<evidence type="ECO:0000256" key="1">
    <source>
        <dbReference type="ARBA" id="ARBA00023125"/>
    </source>
</evidence>
<evidence type="ECO:0000259" key="2">
    <source>
        <dbReference type="PROSITE" id="PS50943"/>
    </source>
</evidence>